<sequence>MRSPKTYIAEAAKSLEEPQFITTLTVKKQSTVSVLLLAAPHSMFRAQALLSGNYPCITLLCPQLVIPGGFRRLGEVLLDPGRKIRKCSILTTRRFDLEKTFCYTLFLLPLLHLFHTVYIPICSQLFVVV</sequence>
<organism evidence="2 3">
    <name type="scientific">Ancylostoma ceylanicum</name>
    <dbReference type="NCBI Taxonomy" id="53326"/>
    <lineage>
        <taxon>Eukaryota</taxon>
        <taxon>Metazoa</taxon>
        <taxon>Ecdysozoa</taxon>
        <taxon>Nematoda</taxon>
        <taxon>Chromadorea</taxon>
        <taxon>Rhabditida</taxon>
        <taxon>Rhabditina</taxon>
        <taxon>Rhabditomorpha</taxon>
        <taxon>Strongyloidea</taxon>
        <taxon>Ancylostomatidae</taxon>
        <taxon>Ancylostomatinae</taxon>
        <taxon>Ancylostoma</taxon>
    </lineage>
</organism>
<evidence type="ECO:0000313" key="2">
    <source>
        <dbReference type="EMBL" id="EYC18323.1"/>
    </source>
</evidence>
<dbReference type="EMBL" id="JARK01001364">
    <property type="protein sequence ID" value="EYC18323.1"/>
    <property type="molecule type" value="Genomic_DNA"/>
</dbReference>
<accession>A0A016UV25</accession>
<evidence type="ECO:0000313" key="3">
    <source>
        <dbReference type="Proteomes" id="UP000024635"/>
    </source>
</evidence>
<dbReference type="AlphaFoldDB" id="A0A016UV25"/>
<keyword evidence="1" id="KW-0812">Transmembrane</keyword>
<keyword evidence="1" id="KW-0472">Membrane</keyword>
<comment type="caution">
    <text evidence="2">The sequence shown here is derived from an EMBL/GenBank/DDBJ whole genome shotgun (WGS) entry which is preliminary data.</text>
</comment>
<feature type="transmembrane region" description="Helical" evidence="1">
    <location>
        <begin position="101"/>
        <end position="121"/>
    </location>
</feature>
<keyword evidence="3" id="KW-1185">Reference proteome</keyword>
<protein>
    <submittedName>
        <fullName evidence="2">Uncharacterized protein</fullName>
    </submittedName>
</protein>
<dbReference type="Proteomes" id="UP000024635">
    <property type="component" value="Unassembled WGS sequence"/>
</dbReference>
<evidence type="ECO:0000256" key="1">
    <source>
        <dbReference type="SAM" id="Phobius"/>
    </source>
</evidence>
<gene>
    <name evidence="2" type="primary">Acey_s0028.g1796</name>
    <name evidence="2" type="ORF">Y032_0028g1796</name>
</gene>
<keyword evidence="1" id="KW-1133">Transmembrane helix</keyword>
<name>A0A016UV25_9BILA</name>
<proteinExistence type="predicted"/>
<reference evidence="3" key="1">
    <citation type="journal article" date="2015" name="Nat. Genet.">
        <title>The genome and transcriptome of the zoonotic hookworm Ancylostoma ceylanicum identify infection-specific gene families.</title>
        <authorList>
            <person name="Schwarz E.M."/>
            <person name="Hu Y."/>
            <person name="Antoshechkin I."/>
            <person name="Miller M.M."/>
            <person name="Sternberg P.W."/>
            <person name="Aroian R.V."/>
        </authorList>
    </citation>
    <scope>NUCLEOTIDE SEQUENCE</scope>
    <source>
        <strain evidence="3">HY135</strain>
    </source>
</reference>